<name>A0A069E9C2_9PROT</name>
<dbReference type="RefSeq" id="WP_035570424.1">
    <property type="nucleotide sequence ID" value="NZ_ARYH01000001.1"/>
</dbReference>
<evidence type="ECO:0000256" key="1">
    <source>
        <dbReference type="SAM" id="MobiDB-lite"/>
    </source>
</evidence>
<evidence type="ECO:0000313" key="2">
    <source>
        <dbReference type="EMBL" id="KCZ85626.1"/>
    </source>
</evidence>
<proteinExistence type="predicted"/>
<organism evidence="2 3">
    <name type="scientific">Hyphomonas adhaerens MHS-3</name>
    <dbReference type="NCBI Taxonomy" id="1280949"/>
    <lineage>
        <taxon>Bacteria</taxon>
        <taxon>Pseudomonadati</taxon>
        <taxon>Pseudomonadota</taxon>
        <taxon>Alphaproteobacteria</taxon>
        <taxon>Hyphomonadales</taxon>
        <taxon>Hyphomonadaceae</taxon>
        <taxon>Hyphomonas</taxon>
    </lineage>
</organism>
<dbReference type="STRING" id="1280949.HAD_08075"/>
<keyword evidence="3" id="KW-1185">Reference proteome</keyword>
<dbReference type="Proteomes" id="UP000027446">
    <property type="component" value="Unassembled WGS sequence"/>
</dbReference>
<reference evidence="2 3" key="1">
    <citation type="journal article" date="2014" name="Antonie Van Leeuwenhoek">
        <title>Hyphomonas beringensis sp. nov. and Hyphomonas chukchiensis sp. nov., isolated from surface seawater of the Bering Sea and Chukchi Sea.</title>
        <authorList>
            <person name="Li C."/>
            <person name="Lai Q."/>
            <person name="Li G."/>
            <person name="Dong C."/>
            <person name="Wang J."/>
            <person name="Liao Y."/>
            <person name="Shao Z."/>
        </authorList>
    </citation>
    <scope>NUCLEOTIDE SEQUENCE [LARGE SCALE GENOMIC DNA]</scope>
    <source>
        <strain evidence="2 3">MHS-3</strain>
    </source>
</reference>
<accession>A0A069E9C2</accession>
<dbReference type="EMBL" id="ARYH01000001">
    <property type="protein sequence ID" value="KCZ85626.1"/>
    <property type="molecule type" value="Genomic_DNA"/>
</dbReference>
<feature type="region of interest" description="Disordered" evidence="1">
    <location>
        <begin position="77"/>
        <end position="107"/>
    </location>
</feature>
<comment type="caution">
    <text evidence="2">The sequence shown here is derived from an EMBL/GenBank/DDBJ whole genome shotgun (WGS) entry which is preliminary data.</text>
</comment>
<evidence type="ECO:0000313" key="3">
    <source>
        <dbReference type="Proteomes" id="UP000027446"/>
    </source>
</evidence>
<dbReference type="PATRIC" id="fig|1280949.3.peg.1646"/>
<sequence length="107" mass="11739">MEWRDPDAPVDLSPVGSETIRWVIDQAIADGNRVVSLAEWTRALVAHMEQGLTDALKADVQARYPALIYYEEAGSPHNPPDEGFIEGGFAVSFPRPRSRPRPGQGPA</sequence>
<dbReference type="OrthoDB" id="7620436at2"/>
<gene>
    <name evidence="2" type="ORF">HAD_08075</name>
</gene>
<dbReference type="AlphaFoldDB" id="A0A069E9C2"/>
<protein>
    <submittedName>
        <fullName evidence="2">Uncharacterized protein</fullName>
    </submittedName>
</protein>